<proteinExistence type="predicted"/>
<evidence type="ECO:0000313" key="2">
    <source>
        <dbReference type="EMBL" id="MFC5452829.1"/>
    </source>
</evidence>
<name>A0ABW0KHB3_9BACL</name>
<dbReference type="RefSeq" id="WP_270879095.1">
    <property type="nucleotide sequence ID" value="NZ_JAQFVF010000023.1"/>
</dbReference>
<gene>
    <name evidence="2" type="ORF">ACFPOG_31975</name>
</gene>
<dbReference type="PROSITE" id="PS51186">
    <property type="entry name" value="GNAT"/>
    <property type="match status" value="1"/>
</dbReference>
<accession>A0ABW0KHB3</accession>
<reference evidence="3" key="1">
    <citation type="journal article" date="2019" name="Int. J. Syst. Evol. Microbiol.">
        <title>The Global Catalogue of Microorganisms (GCM) 10K type strain sequencing project: providing services to taxonomists for standard genome sequencing and annotation.</title>
        <authorList>
            <consortium name="The Broad Institute Genomics Platform"/>
            <consortium name="The Broad Institute Genome Sequencing Center for Infectious Disease"/>
            <person name="Wu L."/>
            <person name="Ma J."/>
        </authorList>
    </citation>
    <scope>NUCLEOTIDE SEQUENCE [LARGE SCALE GENOMIC DNA]</scope>
    <source>
        <strain evidence="3">KACC 11904</strain>
    </source>
</reference>
<dbReference type="Proteomes" id="UP001596044">
    <property type="component" value="Unassembled WGS sequence"/>
</dbReference>
<dbReference type="InterPro" id="IPR016181">
    <property type="entry name" value="Acyl_CoA_acyltransferase"/>
</dbReference>
<evidence type="ECO:0000313" key="3">
    <source>
        <dbReference type="Proteomes" id="UP001596044"/>
    </source>
</evidence>
<dbReference type="Pfam" id="PF13673">
    <property type="entry name" value="Acetyltransf_10"/>
    <property type="match status" value="1"/>
</dbReference>
<organism evidence="2 3">
    <name type="scientific">Paenibacillus aestuarii</name>
    <dbReference type="NCBI Taxonomy" id="516965"/>
    <lineage>
        <taxon>Bacteria</taxon>
        <taxon>Bacillati</taxon>
        <taxon>Bacillota</taxon>
        <taxon>Bacilli</taxon>
        <taxon>Bacillales</taxon>
        <taxon>Paenibacillaceae</taxon>
        <taxon>Paenibacillus</taxon>
    </lineage>
</organism>
<sequence length="135" mass="15811">MEIRNIEKELAWQLRHEVMWPEKDADYVKLPDDDKGRHYGLFAENQLISVVSLFIDGSDGQFRKFATRVSEQNKGYGSILLNHLLVEAQQAGIKRIFCNARREKSRFYEKFGLAATEEMFTKDGKEYIIMERVFA</sequence>
<dbReference type="SUPFAM" id="SSF55729">
    <property type="entry name" value="Acyl-CoA N-acyltransferases (Nat)"/>
    <property type="match status" value="1"/>
</dbReference>
<comment type="caution">
    <text evidence="2">The sequence shown here is derived from an EMBL/GenBank/DDBJ whole genome shotgun (WGS) entry which is preliminary data.</text>
</comment>
<dbReference type="EMBL" id="JBHSMJ010000065">
    <property type="protein sequence ID" value="MFC5452829.1"/>
    <property type="molecule type" value="Genomic_DNA"/>
</dbReference>
<evidence type="ECO:0000259" key="1">
    <source>
        <dbReference type="PROSITE" id="PS51186"/>
    </source>
</evidence>
<dbReference type="Gene3D" id="3.40.630.30">
    <property type="match status" value="1"/>
</dbReference>
<dbReference type="InterPro" id="IPR000182">
    <property type="entry name" value="GNAT_dom"/>
</dbReference>
<keyword evidence="3" id="KW-1185">Reference proteome</keyword>
<dbReference type="CDD" id="cd04301">
    <property type="entry name" value="NAT_SF"/>
    <property type="match status" value="1"/>
</dbReference>
<feature type="domain" description="N-acetyltransferase" evidence="1">
    <location>
        <begin position="1"/>
        <end position="135"/>
    </location>
</feature>
<protein>
    <submittedName>
        <fullName evidence="2">GNAT family N-acetyltransferase</fullName>
    </submittedName>
</protein>